<evidence type="ECO:0000313" key="11">
    <source>
        <dbReference type="EMBL" id="MCY6371126.1"/>
    </source>
</evidence>
<feature type="transmembrane region" description="Helical" evidence="10">
    <location>
        <begin position="137"/>
        <end position="158"/>
    </location>
</feature>
<keyword evidence="7 10" id="KW-1133">Transmembrane helix</keyword>
<evidence type="ECO:0000256" key="8">
    <source>
        <dbReference type="ARBA" id="ARBA00023136"/>
    </source>
</evidence>
<reference evidence="11" key="1">
    <citation type="submission" date="2022-12" db="EMBL/GenBank/DDBJ databases">
        <authorList>
            <person name="Wang J."/>
        </authorList>
    </citation>
    <scope>NUCLEOTIDE SEQUENCE</scope>
    <source>
        <strain evidence="11">HY-42-06</strain>
    </source>
</reference>
<accession>A0ABT4CSF3</accession>
<dbReference type="CDD" id="cd13143">
    <property type="entry name" value="MATE_MepA_like"/>
    <property type="match status" value="1"/>
</dbReference>
<gene>
    <name evidence="11" type="ORF">OXH55_10820</name>
</gene>
<dbReference type="InterPro" id="IPR045070">
    <property type="entry name" value="MATE_MepA-like"/>
</dbReference>
<feature type="transmembrane region" description="Helical" evidence="10">
    <location>
        <begin position="196"/>
        <end position="215"/>
    </location>
</feature>
<keyword evidence="8 10" id="KW-0472">Membrane</keyword>
<evidence type="ECO:0000256" key="6">
    <source>
        <dbReference type="ARBA" id="ARBA00022692"/>
    </source>
</evidence>
<feature type="transmembrane region" description="Helical" evidence="10">
    <location>
        <begin position="414"/>
        <end position="435"/>
    </location>
</feature>
<keyword evidence="5" id="KW-1003">Cell membrane</keyword>
<feature type="transmembrane region" description="Helical" evidence="10">
    <location>
        <begin position="20"/>
        <end position="42"/>
    </location>
</feature>
<proteinExistence type="inferred from homology"/>
<dbReference type="NCBIfam" id="TIGR00797">
    <property type="entry name" value="matE"/>
    <property type="match status" value="1"/>
</dbReference>
<feature type="transmembrane region" description="Helical" evidence="10">
    <location>
        <begin position="235"/>
        <end position="260"/>
    </location>
</feature>
<dbReference type="PIRSF" id="PIRSF006603">
    <property type="entry name" value="DinF"/>
    <property type="match status" value="1"/>
</dbReference>
<evidence type="ECO:0000313" key="12">
    <source>
        <dbReference type="Proteomes" id="UP001079657"/>
    </source>
</evidence>
<keyword evidence="6 10" id="KW-0812">Transmembrane</keyword>
<comment type="caution">
    <text evidence="11">The sequence shown here is derived from an EMBL/GenBank/DDBJ whole genome shotgun (WGS) entry which is preliminary data.</text>
</comment>
<evidence type="ECO:0000256" key="4">
    <source>
        <dbReference type="ARBA" id="ARBA00022448"/>
    </source>
</evidence>
<feature type="transmembrane region" description="Helical" evidence="10">
    <location>
        <begin position="266"/>
        <end position="287"/>
    </location>
</feature>
<feature type="transmembrane region" description="Helical" evidence="10">
    <location>
        <begin position="386"/>
        <end position="408"/>
    </location>
</feature>
<keyword evidence="9" id="KW-0046">Antibiotic resistance</keyword>
<evidence type="ECO:0000256" key="7">
    <source>
        <dbReference type="ARBA" id="ARBA00022989"/>
    </source>
</evidence>
<keyword evidence="12" id="KW-1185">Reference proteome</keyword>
<evidence type="ECO:0000256" key="10">
    <source>
        <dbReference type="SAM" id="Phobius"/>
    </source>
</evidence>
<keyword evidence="4" id="KW-0813">Transport</keyword>
<dbReference type="Pfam" id="PF01554">
    <property type="entry name" value="MatE"/>
    <property type="match status" value="2"/>
</dbReference>
<protein>
    <recommendedName>
        <fullName evidence="3">Multidrug export protein MepA</fullName>
    </recommendedName>
</protein>
<name>A0ABT4CSF3_9CLOT</name>
<comment type="similarity">
    <text evidence="2">Belongs to the multi antimicrobial extrusion (MATE) (TC 2.A.66.1) family. MepA subfamily.</text>
</comment>
<sequence length="452" mass="49542">MNNREEMLNNAKVSSVLFKLALPATIAMFVNALYNIVDTIFIGRGIGTLGIGGVAIQLPIQMIILSCSLLIGVGAGSMISRNLGKKDMEIVNYIAGNSFLCIGIIGIIFSTLGYIFTTPIIKLFGATENILPYARDYTKIIFIGSLYFPFCVSTNNLIRAEGNSKDAMISMIIGFVLNIILDYIFIFIFYMGIKGAALATILSKLGSFLYIINYLHSNKTSITIKTKYFIPQKNIIKEILSVGFSAFAVQISGSIVAILLNNSLAYYGGDLSIAIYGIIHKVTLFLFMPLNGMIQGMQPIVGYNYGCNNMSRVKEAIKLTIIFSTLITIIGVLIGELFPSQIIGLFNRDKALLSKGISALRIVIVMTPVIGIQMTCLGLSQALGKALTSFILSILRQVILFIPFVLFLPNIHNLGVLGIWFSFPIADLLSILITIPISKRQLKKMSFKNKTL</sequence>
<dbReference type="PANTHER" id="PTHR43823:SF3">
    <property type="entry name" value="MULTIDRUG EXPORT PROTEIN MEPA"/>
    <property type="match status" value="1"/>
</dbReference>
<dbReference type="RefSeq" id="WP_268049978.1">
    <property type="nucleotide sequence ID" value="NZ_JAPQES010000003.1"/>
</dbReference>
<dbReference type="PANTHER" id="PTHR43823">
    <property type="entry name" value="SPORULATION PROTEIN YKVU"/>
    <property type="match status" value="1"/>
</dbReference>
<dbReference type="InterPro" id="IPR002528">
    <property type="entry name" value="MATE_fam"/>
</dbReference>
<feature type="transmembrane region" description="Helical" evidence="10">
    <location>
        <begin position="358"/>
        <end position="379"/>
    </location>
</feature>
<evidence type="ECO:0000256" key="1">
    <source>
        <dbReference type="ARBA" id="ARBA00004651"/>
    </source>
</evidence>
<evidence type="ECO:0000256" key="5">
    <source>
        <dbReference type="ARBA" id="ARBA00022475"/>
    </source>
</evidence>
<dbReference type="InterPro" id="IPR048279">
    <property type="entry name" value="MdtK-like"/>
</dbReference>
<feature type="transmembrane region" description="Helical" evidence="10">
    <location>
        <begin position="90"/>
        <end position="117"/>
    </location>
</feature>
<feature type="transmembrane region" description="Helical" evidence="10">
    <location>
        <begin position="170"/>
        <end position="190"/>
    </location>
</feature>
<organism evidence="11 12">
    <name type="scientific">Clostridium ganghwense</name>
    <dbReference type="NCBI Taxonomy" id="312089"/>
    <lineage>
        <taxon>Bacteria</taxon>
        <taxon>Bacillati</taxon>
        <taxon>Bacillota</taxon>
        <taxon>Clostridia</taxon>
        <taxon>Eubacteriales</taxon>
        <taxon>Clostridiaceae</taxon>
        <taxon>Clostridium</taxon>
    </lineage>
</organism>
<evidence type="ECO:0000256" key="9">
    <source>
        <dbReference type="ARBA" id="ARBA00023251"/>
    </source>
</evidence>
<dbReference type="Proteomes" id="UP001079657">
    <property type="component" value="Unassembled WGS sequence"/>
</dbReference>
<evidence type="ECO:0000256" key="3">
    <source>
        <dbReference type="ARBA" id="ARBA00022106"/>
    </source>
</evidence>
<dbReference type="InterPro" id="IPR051327">
    <property type="entry name" value="MATE_MepA_subfamily"/>
</dbReference>
<dbReference type="EMBL" id="JAPQES010000003">
    <property type="protein sequence ID" value="MCY6371126.1"/>
    <property type="molecule type" value="Genomic_DNA"/>
</dbReference>
<comment type="subcellular location">
    <subcellularLocation>
        <location evidence="1">Cell membrane</location>
        <topology evidence="1">Multi-pass membrane protein</topology>
    </subcellularLocation>
</comment>
<feature type="transmembrane region" description="Helical" evidence="10">
    <location>
        <begin position="319"/>
        <end position="338"/>
    </location>
</feature>
<feature type="transmembrane region" description="Helical" evidence="10">
    <location>
        <begin position="54"/>
        <end position="78"/>
    </location>
</feature>
<evidence type="ECO:0000256" key="2">
    <source>
        <dbReference type="ARBA" id="ARBA00008417"/>
    </source>
</evidence>